<dbReference type="GO" id="GO:0000981">
    <property type="term" value="F:DNA-binding transcription factor activity, RNA polymerase II-specific"/>
    <property type="evidence" value="ECO:0007669"/>
    <property type="project" value="TreeGrafter"/>
</dbReference>
<keyword evidence="6" id="KW-0010">Activator</keyword>
<evidence type="ECO:0000313" key="11">
    <source>
        <dbReference type="EnsemblMetazoa" id="G25187.1:cds"/>
    </source>
</evidence>
<dbReference type="GO" id="GO:0005634">
    <property type="term" value="C:nucleus"/>
    <property type="evidence" value="ECO:0007669"/>
    <property type="project" value="UniProtKB-SubCell"/>
</dbReference>
<evidence type="ECO:0000256" key="5">
    <source>
        <dbReference type="ARBA" id="ARBA00023125"/>
    </source>
</evidence>
<sequence>MKRKLEGVDSSPQTSDAENSCSSVITNSSSDVPLDSLQNLSSKRKKTKTKKSVKFTGVTVFYFPRIQGFTCIPSEGGSTLGMSDKHLYSKDFSLQEHFVEQKRIHKLYLEEQRRQGKIIPEFLMEDSEEDEDSDFDDSDEYCFLQPLTVRQRRITLRQSGVKKIDSTEKDYCKKVRNSREFCGCDCNIFCDPDSCACSLAGINCQVDRQSFPCGCSKEGCGNINGRIEFNPLRVKTHFIHTKMRLELERHDTDIPIKVDHSCSKETPDDVAETEKDISCKNDRKEAIDLTEFNSNELGSCRDCQNWEVCNVMMQEVENAEAEQQRAVMNIYSNTTQQMVEISNTLPTGVLMFNDNEGELYQRESSQSYYPYKQNVPFSGNQACPNESTPNYVERTDFPKTYQNLSSFQNSVSCNSTEFCANADKTKSSYEQNGHYYQKFHNAVNPSSLEYKMDSTYTDIHHFEWEQHKMMQNQVQQTALNQNACSYTTMTNTTSDKIAEACPGISSHISSINNQEQCTTPINEYSESYNCETNIVTGKTYLNLDNTTTSQEPKLDGISTTTQSHPGLLEINCQVGGSSNFGEIIKESLVETVSA</sequence>
<evidence type="ECO:0000256" key="4">
    <source>
        <dbReference type="ARBA" id="ARBA00023015"/>
    </source>
</evidence>
<dbReference type="PANTHER" id="PTHR13580:SF9">
    <property type="entry name" value="AXIN1 UP-REGULATED 1, ISOFORM A"/>
    <property type="match status" value="1"/>
</dbReference>
<reference evidence="11" key="1">
    <citation type="submission" date="2022-08" db="UniProtKB">
        <authorList>
            <consortium name="EnsemblMetazoa"/>
        </authorList>
    </citation>
    <scope>IDENTIFICATION</scope>
    <source>
        <strain evidence="11">05x7-T-G4-1.051#20</strain>
    </source>
</reference>
<dbReference type="OMA" id="NTEVCNA"/>
<keyword evidence="12" id="KW-1185">Reference proteome</keyword>
<keyword evidence="4" id="KW-0805">Transcription regulation</keyword>
<organism evidence="11 12">
    <name type="scientific">Magallana gigas</name>
    <name type="common">Pacific oyster</name>
    <name type="synonym">Crassostrea gigas</name>
    <dbReference type="NCBI Taxonomy" id="29159"/>
    <lineage>
        <taxon>Eukaryota</taxon>
        <taxon>Metazoa</taxon>
        <taxon>Spiralia</taxon>
        <taxon>Lophotrochozoa</taxon>
        <taxon>Mollusca</taxon>
        <taxon>Bivalvia</taxon>
        <taxon>Autobranchia</taxon>
        <taxon>Pteriomorphia</taxon>
        <taxon>Ostreida</taxon>
        <taxon>Ostreoidea</taxon>
        <taxon>Ostreidae</taxon>
        <taxon>Magallana</taxon>
    </lineage>
</organism>
<comment type="subcellular location">
    <subcellularLocation>
        <location evidence="1">Nucleus</location>
    </subcellularLocation>
</comment>
<comment type="similarity">
    <text evidence="2">Belongs to the AXUD1 family.</text>
</comment>
<evidence type="ECO:0000256" key="3">
    <source>
        <dbReference type="ARBA" id="ARBA00022703"/>
    </source>
</evidence>
<evidence type="ECO:0000313" key="12">
    <source>
        <dbReference type="Proteomes" id="UP000005408"/>
    </source>
</evidence>
<feature type="region of interest" description="Disordered" evidence="9">
    <location>
        <begin position="1"/>
        <end position="30"/>
    </location>
</feature>
<dbReference type="PANTHER" id="PTHR13580">
    <property type="entry name" value="TGF-BETA INDUCED APOPTOSIS PROTEIN"/>
    <property type="match status" value="1"/>
</dbReference>
<dbReference type="InterPro" id="IPR023260">
    <property type="entry name" value="Cys/Ser-rich_nuc_prot"/>
</dbReference>
<protein>
    <recommendedName>
        <fullName evidence="10">Cysteine/serine-rich nuclear protein N-terminal domain-containing protein</fullName>
    </recommendedName>
</protein>
<keyword evidence="5" id="KW-0238">DNA-binding</keyword>
<proteinExistence type="inferred from homology"/>
<dbReference type="AlphaFoldDB" id="A0A8W8KTB3"/>
<dbReference type="OrthoDB" id="5946974at2759"/>
<evidence type="ECO:0000256" key="6">
    <source>
        <dbReference type="ARBA" id="ARBA00023159"/>
    </source>
</evidence>
<dbReference type="GO" id="GO:0006915">
    <property type="term" value="P:apoptotic process"/>
    <property type="evidence" value="ECO:0007669"/>
    <property type="project" value="UniProtKB-KW"/>
</dbReference>
<feature type="compositionally biased region" description="Polar residues" evidence="9">
    <location>
        <begin position="10"/>
        <end position="19"/>
    </location>
</feature>
<feature type="domain" description="Cysteine/serine-rich nuclear protein N-terminal" evidence="10">
    <location>
        <begin position="48"/>
        <end position="249"/>
    </location>
</feature>
<name>A0A8W8KTB3_MAGGI</name>
<evidence type="ECO:0000256" key="1">
    <source>
        <dbReference type="ARBA" id="ARBA00004123"/>
    </source>
</evidence>
<dbReference type="EnsemblMetazoa" id="G25187.1">
    <property type="protein sequence ID" value="G25187.1:cds"/>
    <property type="gene ID" value="G25187"/>
</dbReference>
<evidence type="ECO:0000256" key="7">
    <source>
        <dbReference type="ARBA" id="ARBA00023163"/>
    </source>
</evidence>
<evidence type="ECO:0000256" key="8">
    <source>
        <dbReference type="ARBA" id="ARBA00023242"/>
    </source>
</evidence>
<dbReference type="PRINTS" id="PR02031">
    <property type="entry name" value="CYSSERRICHNP"/>
</dbReference>
<dbReference type="InterPro" id="IPR031972">
    <property type="entry name" value="CSRNP_N"/>
</dbReference>
<dbReference type="Pfam" id="PF16019">
    <property type="entry name" value="CSRNP_N"/>
    <property type="match status" value="1"/>
</dbReference>
<dbReference type="Proteomes" id="UP000005408">
    <property type="component" value="Unassembled WGS sequence"/>
</dbReference>
<evidence type="ECO:0000259" key="10">
    <source>
        <dbReference type="Pfam" id="PF16019"/>
    </source>
</evidence>
<keyword evidence="8" id="KW-0539">Nucleus</keyword>
<dbReference type="GO" id="GO:0043565">
    <property type="term" value="F:sequence-specific DNA binding"/>
    <property type="evidence" value="ECO:0007669"/>
    <property type="project" value="TreeGrafter"/>
</dbReference>
<evidence type="ECO:0000256" key="2">
    <source>
        <dbReference type="ARBA" id="ARBA00008548"/>
    </source>
</evidence>
<evidence type="ECO:0000256" key="9">
    <source>
        <dbReference type="SAM" id="MobiDB-lite"/>
    </source>
</evidence>
<keyword evidence="3" id="KW-0053">Apoptosis</keyword>
<keyword evidence="7" id="KW-0804">Transcription</keyword>
<accession>A0A8W8KTB3</accession>
<feature type="compositionally biased region" description="Low complexity" evidence="9">
    <location>
        <begin position="20"/>
        <end position="30"/>
    </location>
</feature>